<evidence type="ECO:0000259" key="1">
    <source>
        <dbReference type="Pfam" id="PF03184"/>
    </source>
</evidence>
<sequence>MGASSPRILCSKGDVEREVRSYCEEEVATFSVQAKAWFDLRVMLDWIENAWKPIVTEPSLLTLDSLKVHKMAEELDALACTGTAVQFVPGGCTGVTQPLDVGVMAPLKQHIRKGYSNRPAGRPRKITPGERRYGMYCRGISGWERITEDTVRNSFHKAGPFVQYGPPLHG</sequence>
<dbReference type="STRING" id="1094619.G4ZH23"/>
<dbReference type="Pfam" id="PF03184">
    <property type="entry name" value="DDE_1"/>
    <property type="match status" value="1"/>
</dbReference>
<reference evidence="2 3" key="1">
    <citation type="journal article" date="2006" name="Science">
        <title>Phytophthora genome sequences uncover evolutionary origins and mechanisms of pathogenesis.</title>
        <authorList>
            <person name="Tyler B.M."/>
            <person name="Tripathy S."/>
            <person name="Zhang X."/>
            <person name="Dehal P."/>
            <person name="Jiang R.H."/>
            <person name="Aerts A."/>
            <person name="Arredondo F.D."/>
            <person name="Baxter L."/>
            <person name="Bensasson D."/>
            <person name="Beynon J.L."/>
            <person name="Chapman J."/>
            <person name="Damasceno C.M."/>
            <person name="Dorrance A.E."/>
            <person name="Dou D."/>
            <person name="Dickerman A.W."/>
            <person name="Dubchak I.L."/>
            <person name="Garbelotto M."/>
            <person name="Gijzen M."/>
            <person name="Gordon S.G."/>
            <person name="Govers F."/>
            <person name="Grunwald N.J."/>
            <person name="Huang W."/>
            <person name="Ivors K.L."/>
            <person name="Jones R.W."/>
            <person name="Kamoun S."/>
            <person name="Krampis K."/>
            <person name="Lamour K.H."/>
            <person name="Lee M.K."/>
            <person name="McDonald W.H."/>
            <person name="Medina M."/>
            <person name="Meijer H.J."/>
            <person name="Nordberg E.K."/>
            <person name="Maclean D.J."/>
            <person name="Ospina-Giraldo M.D."/>
            <person name="Morris P.F."/>
            <person name="Phuntumart V."/>
            <person name="Putnam N.H."/>
            <person name="Rash S."/>
            <person name="Rose J.K."/>
            <person name="Sakihama Y."/>
            <person name="Salamov A.A."/>
            <person name="Savidor A."/>
            <person name="Scheuring C.F."/>
            <person name="Smith B.M."/>
            <person name="Sobral B.W."/>
            <person name="Terry A."/>
            <person name="Torto-Alalibo T.A."/>
            <person name="Win J."/>
            <person name="Xu Z."/>
            <person name="Zhang H."/>
            <person name="Grigoriev I.V."/>
            <person name="Rokhsar D.S."/>
            <person name="Boore J.L."/>
        </authorList>
    </citation>
    <scope>NUCLEOTIDE SEQUENCE [LARGE SCALE GENOMIC DNA]</scope>
    <source>
        <strain evidence="2 3">P6497</strain>
    </source>
</reference>
<evidence type="ECO:0000313" key="2">
    <source>
        <dbReference type="EMBL" id="EGZ18648.1"/>
    </source>
</evidence>
<gene>
    <name evidence="2" type="ORF">PHYSODRAFT_497920</name>
</gene>
<evidence type="ECO:0000313" key="3">
    <source>
        <dbReference type="Proteomes" id="UP000002640"/>
    </source>
</evidence>
<dbReference type="GO" id="GO:0003676">
    <property type="term" value="F:nucleic acid binding"/>
    <property type="evidence" value="ECO:0007669"/>
    <property type="project" value="InterPro"/>
</dbReference>
<dbReference type="EMBL" id="JH159154">
    <property type="protein sequence ID" value="EGZ18648.1"/>
    <property type="molecule type" value="Genomic_DNA"/>
</dbReference>
<protein>
    <recommendedName>
        <fullName evidence="1">DDE-1 domain-containing protein</fullName>
    </recommendedName>
</protein>
<dbReference type="AlphaFoldDB" id="G4ZH23"/>
<accession>G4ZH23</accession>
<dbReference type="InterPro" id="IPR004875">
    <property type="entry name" value="DDE_SF_endonuclease_dom"/>
</dbReference>
<keyword evidence="3" id="KW-1185">Reference proteome</keyword>
<proteinExistence type="predicted"/>
<dbReference type="KEGG" id="psoj:PHYSODRAFT_497920"/>
<dbReference type="Proteomes" id="UP000002640">
    <property type="component" value="Unassembled WGS sequence"/>
</dbReference>
<feature type="domain" description="DDE-1" evidence="1">
    <location>
        <begin position="27"/>
        <end position="125"/>
    </location>
</feature>
<dbReference type="RefSeq" id="XP_009527706.1">
    <property type="nucleotide sequence ID" value="XM_009529411.1"/>
</dbReference>
<organism evidence="2 3">
    <name type="scientific">Phytophthora sojae (strain P6497)</name>
    <name type="common">Soybean stem and root rot agent</name>
    <name type="synonym">Phytophthora megasperma f. sp. glycines</name>
    <dbReference type="NCBI Taxonomy" id="1094619"/>
    <lineage>
        <taxon>Eukaryota</taxon>
        <taxon>Sar</taxon>
        <taxon>Stramenopiles</taxon>
        <taxon>Oomycota</taxon>
        <taxon>Peronosporomycetes</taxon>
        <taxon>Peronosporales</taxon>
        <taxon>Peronosporaceae</taxon>
        <taxon>Phytophthora</taxon>
    </lineage>
</organism>
<name>G4ZH23_PHYSP</name>
<dbReference type="InParanoid" id="G4ZH23"/>
<dbReference type="GeneID" id="20657494"/>